<dbReference type="Pfam" id="PF03466">
    <property type="entry name" value="LysR_substrate"/>
    <property type="match status" value="1"/>
</dbReference>
<sequence length="329" mass="34741">MELELRHLRVVCAIADAGSVTKAAAELGVAQPALTAQLSRIERALGGPLFDRDHRGVRPTSLGELVIARARMLLPAMTGLLDDATRLADPARGASIPDHLSIGSSSPAVLAPLIQRLEQRHPDLRVSTTASWSADELARALADGRLDYAVIGICGGDVAPDDRAITWRTFSVDPVFVMLPEDHGAADAAEVPLGALAGEAWAATPGDGCFQECFAAACAREGFAPRSLYVADAASCIELVSSGTAVALCQPTRVLPGLVTKPVADAPLRWRHLVGWRTDSVGADFADELLLTVRMAHNDLVSRSPVYAAWLEQNPGFGEQHDPGITPAV</sequence>
<organism evidence="6 7">
    <name type="scientific">Aeromicrobium erythreum</name>
    <dbReference type="NCBI Taxonomy" id="2041"/>
    <lineage>
        <taxon>Bacteria</taxon>
        <taxon>Bacillati</taxon>
        <taxon>Actinomycetota</taxon>
        <taxon>Actinomycetes</taxon>
        <taxon>Propionibacteriales</taxon>
        <taxon>Nocardioidaceae</taxon>
        <taxon>Aeromicrobium</taxon>
    </lineage>
</organism>
<evidence type="ECO:0000256" key="3">
    <source>
        <dbReference type="ARBA" id="ARBA00023125"/>
    </source>
</evidence>
<feature type="domain" description="HTH lysR-type" evidence="5">
    <location>
        <begin position="3"/>
        <end position="60"/>
    </location>
</feature>
<dbReference type="InterPro" id="IPR036388">
    <property type="entry name" value="WH-like_DNA-bd_sf"/>
</dbReference>
<dbReference type="CDD" id="cd08414">
    <property type="entry name" value="PBP2_LTTR_aromatics_like"/>
    <property type="match status" value="1"/>
</dbReference>
<dbReference type="KEGG" id="aer:AERYTH_01540"/>
<dbReference type="SUPFAM" id="SSF46785">
    <property type="entry name" value="Winged helix' DNA-binding domain"/>
    <property type="match status" value="1"/>
</dbReference>
<evidence type="ECO:0000256" key="4">
    <source>
        <dbReference type="ARBA" id="ARBA00023163"/>
    </source>
</evidence>
<dbReference type="PANTHER" id="PTHR30346:SF30">
    <property type="entry name" value="SMALL NEUTRAL PROTEASE REGULATORY PROTEIN"/>
    <property type="match status" value="1"/>
</dbReference>
<keyword evidence="7" id="KW-1185">Reference proteome</keyword>
<dbReference type="Pfam" id="PF00126">
    <property type="entry name" value="HTH_1"/>
    <property type="match status" value="1"/>
</dbReference>
<dbReference type="Proteomes" id="UP000067689">
    <property type="component" value="Chromosome"/>
</dbReference>
<evidence type="ECO:0000313" key="7">
    <source>
        <dbReference type="Proteomes" id="UP000067689"/>
    </source>
</evidence>
<dbReference type="AlphaFoldDB" id="A0A0U4C6B8"/>
<dbReference type="STRING" id="2041.AERYTH_01540"/>
<keyword evidence="4" id="KW-0804">Transcription</keyword>
<proteinExistence type="inferred from homology"/>
<dbReference type="PRINTS" id="PR00039">
    <property type="entry name" value="HTHLYSR"/>
</dbReference>
<protein>
    <submittedName>
        <fullName evidence="6">LysR family transcriptional regulator</fullName>
    </submittedName>
</protein>
<dbReference type="GO" id="GO:0003700">
    <property type="term" value="F:DNA-binding transcription factor activity"/>
    <property type="evidence" value="ECO:0007669"/>
    <property type="project" value="InterPro"/>
</dbReference>
<dbReference type="OrthoDB" id="3171102at2"/>
<keyword evidence="3" id="KW-0238">DNA-binding</keyword>
<dbReference type="PATRIC" id="fig|2041.4.peg.326"/>
<dbReference type="RefSeq" id="WP_067853741.1">
    <property type="nucleotide sequence ID" value="NZ_CP011502.1"/>
</dbReference>
<dbReference type="InterPro" id="IPR000847">
    <property type="entry name" value="LysR_HTH_N"/>
</dbReference>
<keyword evidence="2" id="KW-0805">Transcription regulation</keyword>
<accession>A0A0U4C6B8</accession>
<dbReference type="InterPro" id="IPR005119">
    <property type="entry name" value="LysR_subst-bd"/>
</dbReference>
<dbReference type="SUPFAM" id="SSF53850">
    <property type="entry name" value="Periplasmic binding protein-like II"/>
    <property type="match status" value="1"/>
</dbReference>
<dbReference type="PROSITE" id="PS50931">
    <property type="entry name" value="HTH_LYSR"/>
    <property type="match status" value="1"/>
</dbReference>
<dbReference type="Gene3D" id="1.10.10.10">
    <property type="entry name" value="Winged helix-like DNA-binding domain superfamily/Winged helix DNA-binding domain"/>
    <property type="match status" value="1"/>
</dbReference>
<dbReference type="GO" id="GO:0003677">
    <property type="term" value="F:DNA binding"/>
    <property type="evidence" value="ECO:0007669"/>
    <property type="project" value="UniProtKB-KW"/>
</dbReference>
<reference evidence="6 7" key="1">
    <citation type="journal article" date="1991" name="Int. J. Syst. Bacteriol.">
        <title>Description of the erythromycin-producing bacterium Arthrobacter sp. strain NRRL B-3381 as Aeromicrobium erythreum gen. nov., sp. nov.</title>
        <authorList>
            <person name="Miller E.S."/>
            <person name="Woese C.R."/>
            <person name="Brenner S."/>
        </authorList>
    </citation>
    <scope>NUCLEOTIDE SEQUENCE [LARGE SCALE GENOMIC DNA]</scope>
    <source>
        <strain evidence="6 7">AR18</strain>
    </source>
</reference>
<name>A0A0U4C6B8_9ACTN</name>
<evidence type="ECO:0000313" key="6">
    <source>
        <dbReference type="EMBL" id="ALX03470.1"/>
    </source>
</evidence>
<dbReference type="Gene3D" id="3.40.190.10">
    <property type="entry name" value="Periplasmic binding protein-like II"/>
    <property type="match status" value="2"/>
</dbReference>
<dbReference type="InterPro" id="IPR036390">
    <property type="entry name" value="WH_DNA-bd_sf"/>
</dbReference>
<gene>
    <name evidence="6" type="ORF">AERYTH_01540</name>
</gene>
<dbReference type="EMBL" id="CP011502">
    <property type="protein sequence ID" value="ALX03470.1"/>
    <property type="molecule type" value="Genomic_DNA"/>
</dbReference>
<comment type="similarity">
    <text evidence="1">Belongs to the LysR transcriptional regulatory family.</text>
</comment>
<dbReference type="PANTHER" id="PTHR30346">
    <property type="entry name" value="TRANSCRIPTIONAL DUAL REGULATOR HCAR-RELATED"/>
    <property type="match status" value="1"/>
</dbReference>
<evidence type="ECO:0000256" key="2">
    <source>
        <dbReference type="ARBA" id="ARBA00023015"/>
    </source>
</evidence>
<dbReference type="GO" id="GO:0032993">
    <property type="term" value="C:protein-DNA complex"/>
    <property type="evidence" value="ECO:0007669"/>
    <property type="project" value="TreeGrafter"/>
</dbReference>
<evidence type="ECO:0000256" key="1">
    <source>
        <dbReference type="ARBA" id="ARBA00009437"/>
    </source>
</evidence>
<evidence type="ECO:0000259" key="5">
    <source>
        <dbReference type="PROSITE" id="PS50931"/>
    </source>
</evidence>